<organism evidence="2 3">
    <name type="scientific">Ferrimonas pelagia</name>
    <dbReference type="NCBI Taxonomy" id="1177826"/>
    <lineage>
        <taxon>Bacteria</taxon>
        <taxon>Pseudomonadati</taxon>
        <taxon>Pseudomonadota</taxon>
        <taxon>Gammaproteobacteria</taxon>
        <taxon>Alteromonadales</taxon>
        <taxon>Ferrimonadaceae</taxon>
        <taxon>Ferrimonas</taxon>
    </lineage>
</organism>
<evidence type="ECO:0000256" key="1">
    <source>
        <dbReference type="SAM" id="SignalP"/>
    </source>
</evidence>
<dbReference type="RefSeq" id="WP_345334852.1">
    <property type="nucleotide sequence ID" value="NZ_BAABJZ010000023.1"/>
</dbReference>
<evidence type="ECO:0000313" key="3">
    <source>
        <dbReference type="Proteomes" id="UP001499988"/>
    </source>
</evidence>
<dbReference type="PROSITE" id="PS51257">
    <property type="entry name" value="PROKAR_LIPOPROTEIN"/>
    <property type="match status" value="1"/>
</dbReference>
<name>A0ABP9EQA6_9GAMM</name>
<dbReference type="Proteomes" id="UP001499988">
    <property type="component" value="Unassembled WGS sequence"/>
</dbReference>
<evidence type="ECO:0008006" key="4">
    <source>
        <dbReference type="Google" id="ProtNLM"/>
    </source>
</evidence>
<gene>
    <name evidence="2" type="ORF">GCM10023333_16220</name>
</gene>
<feature type="signal peptide" evidence="1">
    <location>
        <begin position="1"/>
        <end position="23"/>
    </location>
</feature>
<evidence type="ECO:0000313" key="2">
    <source>
        <dbReference type="EMBL" id="GAA4882715.1"/>
    </source>
</evidence>
<keyword evidence="3" id="KW-1185">Reference proteome</keyword>
<feature type="chain" id="PRO_5046848371" description="Outer membrane protein beta-barrel domain-containing protein" evidence="1">
    <location>
        <begin position="24"/>
        <end position="252"/>
    </location>
</feature>
<comment type="caution">
    <text evidence="2">The sequence shown here is derived from an EMBL/GenBank/DDBJ whole genome shotgun (WGS) entry which is preliminary data.</text>
</comment>
<sequence length="252" mass="28977">MLRSSLFLLVTLLLFGCSNPVTINTGNTRLDSPEISAQAWRPQIGITLGSTTETELWLDDGDLNHWGSYIDAGIRGSLTVAPRLALAIRDEHSGTLYQIKYQFWGQGQGEAATGNVSQAVTLGALTHSQNRQMTLRDQDKNDLFDRWEHDISGIDAAWIVGYRASNRVMLYGGPYYRDNRVKGQQKRWYPDEDPHWQEDYRLDGRSYGANLAMEIRWRMGLGLTLEYVRSYTEWETLKERNSNLHFMLDYQF</sequence>
<protein>
    <recommendedName>
        <fullName evidence="4">Outer membrane protein beta-barrel domain-containing protein</fullName>
    </recommendedName>
</protein>
<keyword evidence="1" id="KW-0732">Signal</keyword>
<proteinExistence type="predicted"/>
<reference evidence="3" key="1">
    <citation type="journal article" date="2019" name="Int. J. Syst. Evol. Microbiol.">
        <title>The Global Catalogue of Microorganisms (GCM) 10K type strain sequencing project: providing services to taxonomists for standard genome sequencing and annotation.</title>
        <authorList>
            <consortium name="The Broad Institute Genomics Platform"/>
            <consortium name="The Broad Institute Genome Sequencing Center for Infectious Disease"/>
            <person name="Wu L."/>
            <person name="Ma J."/>
        </authorList>
    </citation>
    <scope>NUCLEOTIDE SEQUENCE [LARGE SCALE GENOMIC DNA]</scope>
    <source>
        <strain evidence="3">JCM 18401</strain>
    </source>
</reference>
<accession>A0ABP9EQA6</accession>
<dbReference type="EMBL" id="BAABJZ010000023">
    <property type="protein sequence ID" value="GAA4882715.1"/>
    <property type="molecule type" value="Genomic_DNA"/>
</dbReference>